<name>A0AAV2FUI2_9ROSI</name>
<proteinExistence type="predicted"/>
<dbReference type="GO" id="GO:0009451">
    <property type="term" value="P:RNA modification"/>
    <property type="evidence" value="ECO:0007669"/>
    <property type="project" value="InterPro"/>
</dbReference>
<feature type="repeat" description="PPR" evidence="2">
    <location>
        <begin position="193"/>
        <end position="227"/>
    </location>
</feature>
<evidence type="ECO:0000256" key="1">
    <source>
        <dbReference type="ARBA" id="ARBA00022737"/>
    </source>
</evidence>
<dbReference type="GO" id="GO:0003723">
    <property type="term" value="F:RNA binding"/>
    <property type="evidence" value="ECO:0007669"/>
    <property type="project" value="InterPro"/>
</dbReference>
<dbReference type="InterPro" id="IPR046848">
    <property type="entry name" value="E_motif"/>
</dbReference>
<dbReference type="PANTHER" id="PTHR47926">
    <property type="entry name" value="PENTATRICOPEPTIDE REPEAT-CONTAINING PROTEIN"/>
    <property type="match status" value="1"/>
</dbReference>
<organism evidence="3 4">
    <name type="scientific">Linum trigynum</name>
    <dbReference type="NCBI Taxonomy" id="586398"/>
    <lineage>
        <taxon>Eukaryota</taxon>
        <taxon>Viridiplantae</taxon>
        <taxon>Streptophyta</taxon>
        <taxon>Embryophyta</taxon>
        <taxon>Tracheophyta</taxon>
        <taxon>Spermatophyta</taxon>
        <taxon>Magnoliopsida</taxon>
        <taxon>eudicotyledons</taxon>
        <taxon>Gunneridae</taxon>
        <taxon>Pentapetalae</taxon>
        <taxon>rosids</taxon>
        <taxon>fabids</taxon>
        <taxon>Malpighiales</taxon>
        <taxon>Linaceae</taxon>
        <taxon>Linum</taxon>
    </lineage>
</organism>
<dbReference type="FunFam" id="1.25.40.10:FF:000090">
    <property type="entry name" value="Pentatricopeptide repeat-containing protein, chloroplastic"/>
    <property type="match status" value="1"/>
</dbReference>
<dbReference type="Proteomes" id="UP001497516">
    <property type="component" value="Chromosome 7"/>
</dbReference>
<dbReference type="Pfam" id="PF13041">
    <property type="entry name" value="PPR_2"/>
    <property type="match status" value="1"/>
</dbReference>
<keyword evidence="4" id="KW-1185">Reference proteome</keyword>
<dbReference type="Pfam" id="PF01535">
    <property type="entry name" value="PPR"/>
    <property type="match status" value="7"/>
</dbReference>
<dbReference type="InterPro" id="IPR002885">
    <property type="entry name" value="PPR_rpt"/>
</dbReference>
<reference evidence="3 4" key="1">
    <citation type="submission" date="2024-04" db="EMBL/GenBank/DDBJ databases">
        <authorList>
            <person name="Fracassetti M."/>
        </authorList>
    </citation>
    <scope>NUCLEOTIDE SEQUENCE [LARGE SCALE GENOMIC DNA]</scope>
</reference>
<protein>
    <recommendedName>
        <fullName evidence="5">Pentatricopeptide repeat-containing protein</fullName>
    </recommendedName>
</protein>
<evidence type="ECO:0000313" key="4">
    <source>
        <dbReference type="Proteomes" id="UP001497516"/>
    </source>
</evidence>
<evidence type="ECO:0000256" key="2">
    <source>
        <dbReference type="PROSITE-ProRule" id="PRU00708"/>
    </source>
</evidence>
<dbReference type="PROSITE" id="PS51375">
    <property type="entry name" value="PPR"/>
    <property type="match status" value="5"/>
</dbReference>
<evidence type="ECO:0000313" key="3">
    <source>
        <dbReference type="EMBL" id="CAL1401985.1"/>
    </source>
</evidence>
<dbReference type="Pfam" id="PF20431">
    <property type="entry name" value="E_motif"/>
    <property type="match status" value="1"/>
</dbReference>
<feature type="repeat" description="PPR" evidence="2">
    <location>
        <begin position="263"/>
        <end position="297"/>
    </location>
</feature>
<evidence type="ECO:0008006" key="5">
    <source>
        <dbReference type="Google" id="ProtNLM"/>
    </source>
</evidence>
<sequence>MLSLVRLTRFRDQRKFEAGCSRFHSSPDIYTKLIETYAHRRSLLRGKLLHAHLITNGLARRTHFAAKLVSFYTECKRLSSARQVFDKIPHSDIRRWIVIVGAYSRCGFYQEALDVFFEMRKEGLLPNQFVIPSALKACGHVFDVHTGKILHSLSLKRCFVSDSFVVSALIDMYSKCGEVDNATKVFDTIWEKDLVALNALVSGYAHHGLAEEAFSLVERMQLVGLKPNIITWNTLIAGFAQKGDEVIASELLQLMADNGIEPDVVSWTTVISGLVQNFRNDAAFSTFKRMLSHGFLPRPATISSLLPACASVANARHGRELHGHAVVIGVDDDIYVRSALIDMYAKSGFLHQARLLFHKMSEKNTATWNSMIFGYANNGCSHEAVQLFTRLEKTEGNTKLDHLTFTAVLTACSHAGMVELGQSLFLLMQQKYNIGSRLEHYACMVDLLGTAGKLEEAYRLIETMPMKPDLFVWGALLGACRKHGNVQLADVAAKQLVELEPRNPGNEILMSSLHAEAGSWGAVARFKKRLNSKTRRFSGCSWIETCGVRK</sequence>
<dbReference type="Gene3D" id="1.25.40.10">
    <property type="entry name" value="Tetratricopeptide repeat domain"/>
    <property type="match status" value="3"/>
</dbReference>
<dbReference type="NCBIfam" id="TIGR00756">
    <property type="entry name" value="PPR"/>
    <property type="match status" value="5"/>
</dbReference>
<keyword evidence="1" id="KW-0677">Repeat</keyword>
<feature type="repeat" description="PPR" evidence="2">
    <location>
        <begin position="228"/>
        <end position="262"/>
    </location>
</feature>
<dbReference type="FunFam" id="1.25.40.10:FF:001383">
    <property type="entry name" value="Pentatricopeptide repeat-containing protein mitochondrial"/>
    <property type="match status" value="1"/>
</dbReference>
<dbReference type="EMBL" id="OZ034820">
    <property type="protein sequence ID" value="CAL1401985.1"/>
    <property type="molecule type" value="Genomic_DNA"/>
</dbReference>
<dbReference type="InterPro" id="IPR011990">
    <property type="entry name" value="TPR-like_helical_dom_sf"/>
</dbReference>
<feature type="repeat" description="PPR" evidence="2">
    <location>
        <begin position="92"/>
        <end position="126"/>
    </location>
</feature>
<gene>
    <name evidence="3" type="ORF">LTRI10_LOCUS42019</name>
</gene>
<feature type="repeat" description="PPR" evidence="2">
    <location>
        <begin position="364"/>
        <end position="394"/>
    </location>
</feature>
<dbReference type="AlphaFoldDB" id="A0AAV2FUI2"/>
<dbReference type="PANTHER" id="PTHR47926:SF487">
    <property type="entry name" value="REPEAT (TPR)-LIKE SUPERFAMILY PROTEIN, PUTATIVE-RELATED"/>
    <property type="match status" value="1"/>
</dbReference>
<accession>A0AAV2FUI2</accession>
<dbReference type="InterPro" id="IPR046960">
    <property type="entry name" value="PPR_At4g14850-like_plant"/>
</dbReference>